<dbReference type="Gene3D" id="3.40.50.180">
    <property type="entry name" value="Methylesterase CheB, C-terminal domain"/>
    <property type="match status" value="1"/>
</dbReference>
<dbReference type="PANTHER" id="PTHR42872">
    <property type="entry name" value="PROTEIN-GLUTAMATE METHYLESTERASE/PROTEIN-GLUTAMINE GLUTAMINASE"/>
    <property type="match status" value="1"/>
</dbReference>
<organism evidence="7 8">
    <name type="scientific">Litoribrevibacter euphylliae</name>
    <dbReference type="NCBI Taxonomy" id="1834034"/>
    <lineage>
        <taxon>Bacteria</taxon>
        <taxon>Pseudomonadati</taxon>
        <taxon>Pseudomonadota</taxon>
        <taxon>Gammaproteobacteria</taxon>
        <taxon>Oceanospirillales</taxon>
        <taxon>Oceanospirillaceae</taxon>
        <taxon>Litoribrevibacter</taxon>
    </lineage>
</organism>
<dbReference type="RefSeq" id="WP_386721732.1">
    <property type="nucleotide sequence ID" value="NZ_JBHRSZ010000005.1"/>
</dbReference>
<comment type="caution">
    <text evidence="7">The sequence shown here is derived from an EMBL/GenBank/DDBJ whole genome shotgun (WGS) entry which is preliminary data.</text>
</comment>
<evidence type="ECO:0000259" key="6">
    <source>
        <dbReference type="PROSITE" id="PS50122"/>
    </source>
</evidence>
<evidence type="ECO:0000313" key="7">
    <source>
        <dbReference type="EMBL" id="MFC3152008.1"/>
    </source>
</evidence>
<protein>
    <recommendedName>
        <fullName evidence="2">protein-glutamate methylesterase</fullName>
        <ecNumber evidence="2">3.1.1.61</ecNumber>
    </recommendedName>
</protein>
<dbReference type="Pfam" id="PF01339">
    <property type="entry name" value="CheB_methylest"/>
    <property type="match status" value="1"/>
</dbReference>
<feature type="domain" description="CheB-type methylesterase" evidence="6">
    <location>
        <begin position="169"/>
        <end position="358"/>
    </location>
</feature>
<dbReference type="InterPro" id="IPR000673">
    <property type="entry name" value="Sig_transdc_resp-reg_Me-estase"/>
</dbReference>
<dbReference type="PROSITE" id="PS50122">
    <property type="entry name" value="CHEB"/>
    <property type="match status" value="1"/>
</dbReference>
<proteinExistence type="predicted"/>
<name>A0ABV7HH83_9GAMM</name>
<dbReference type="PANTHER" id="PTHR42872:SF6">
    <property type="entry name" value="PROTEIN-GLUTAMATE METHYLESTERASE_PROTEIN-GLUTAMINE GLUTAMINASE"/>
    <property type="match status" value="1"/>
</dbReference>
<evidence type="ECO:0000256" key="1">
    <source>
        <dbReference type="ARBA" id="ARBA00022801"/>
    </source>
</evidence>
<sequence length="381" mass="41441">MGIAGCKVGIVSDQPLNKSTLSKTLEELGLVIALNTSPDRVTPEDIKNEMISAWIIDLADEDRWSDFLDDLLDLATAPLLFGEGEVPVFNSDGFKRWQRRFHKKVKEILSPTESINIPAIEIPEIPDLSVPFNSKASGAETSSPLKEDQPSERLTLPENLSGVWKKGAPAPYVWILGASLGGPGAVKRFLDALPEGLPVGFVYAQHIDNNFLPVLHQVLGRHSVFDMRQCAHRRKVGIGEVHIVPVNHQIQSSKSEGVLFLHNRPWQGLYSPNISHVMKEFAQCFGPDTGAIVFSGMGDDASDGAMAMKEAGAEVWVQTLSTCASASMPEAVLATGRSSFQGTPEELAAKLVQTIASRHGDAVRIDEHGDDVSVDDPIYPY</sequence>
<evidence type="ECO:0000256" key="3">
    <source>
        <dbReference type="ARBA" id="ARBA00048267"/>
    </source>
</evidence>
<gene>
    <name evidence="7" type="ORF">ACFOEK_13280</name>
</gene>
<dbReference type="EMBL" id="JBHRSZ010000005">
    <property type="protein sequence ID" value="MFC3152008.1"/>
    <property type="molecule type" value="Genomic_DNA"/>
</dbReference>
<feature type="compositionally biased region" description="Polar residues" evidence="5">
    <location>
        <begin position="133"/>
        <end position="144"/>
    </location>
</feature>
<dbReference type="EC" id="3.1.1.61" evidence="2"/>
<dbReference type="InterPro" id="IPR035909">
    <property type="entry name" value="CheB_C"/>
</dbReference>
<dbReference type="SUPFAM" id="SSF52738">
    <property type="entry name" value="Methylesterase CheB, C-terminal domain"/>
    <property type="match status" value="1"/>
</dbReference>
<evidence type="ECO:0000256" key="2">
    <source>
        <dbReference type="ARBA" id="ARBA00039140"/>
    </source>
</evidence>
<evidence type="ECO:0000256" key="5">
    <source>
        <dbReference type="SAM" id="MobiDB-lite"/>
    </source>
</evidence>
<evidence type="ECO:0000256" key="4">
    <source>
        <dbReference type="PROSITE-ProRule" id="PRU00050"/>
    </source>
</evidence>
<comment type="catalytic activity">
    <reaction evidence="3">
        <text>[protein]-L-glutamate 5-O-methyl ester + H2O = L-glutamyl-[protein] + methanol + H(+)</text>
        <dbReference type="Rhea" id="RHEA:23236"/>
        <dbReference type="Rhea" id="RHEA-COMP:10208"/>
        <dbReference type="Rhea" id="RHEA-COMP:10311"/>
        <dbReference type="ChEBI" id="CHEBI:15377"/>
        <dbReference type="ChEBI" id="CHEBI:15378"/>
        <dbReference type="ChEBI" id="CHEBI:17790"/>
        <dbReference type="ChEBI" id="CHEBI:29973"/>
        <dbReference type="ChEBI" id="CHEBI:82795"/>
        <dbReference type="EC" id="3.1.1.61"/>
    </reaction>
</comment>
<keyword evidence="1 4" id="KW-0378">Hydrolase</keyword>
<evidence type="ECO:0000313" key="8">
    <source>
        <dbReference type="Proteomes" id="UP001595476"/>
    </source>
</evidence>
<feature type="active site" evidence="4">
    <location>
        <position position="300"/>
    </location>
</feature>
<keyword evidence="8" id="KW-1185">Reference proteome</keyword>
<reference evidence="8" key="1">
    <citation type="journal article" date="2019" name="Int. J. Syst. Evol. Microbiol.">
        <title>The Global Catalogue of Microorganisms (GCM) 10K type strain sequencing project: providing services to taxonomists for standard genome sequencing and annotation.</title>
        <authorList>
            <consortium name="The Broad Institute Genomics Platform"/>
            <consortium name="The Broad Institute Genome Sequencing Center for Infectious Disease"/>
            <person name="Wu L."/>
            <person name="Ma J."/>
        </authorList>
    </citation>
    <scope>NUCLEOTIDE SEQUENCE [LARGE SCALE GENOMIC DNA]</scope>
    <source>
        <strain evidence="8">KCTC 52438</strain>
    </source>
</reference>
<dbReference type="Proteomes" id="UP001595476">
    <property type="component" value="Unassembled WGS sequence"/>
</dbReference>
<keyword evidence="4" id="KW-0145">Chemotaxis</keyword>
<feature type="active site" evidence="4">
    <location>
        <position position="206"/>
    </location>
</feature>
<feature type="region of interest" description="Disordered" evidence="5">
    <location>
        <begin position="133"/>
        <end position="152"/>
    </location>
</feature>
<feature type="active site" evidence="4">
    <location>
        <position position="179"/>
    </location>
</feature>
<accession>A0ABV7HH83</accession>